<name>A0A1W2GRM6_REIFA</name>
<dbReference type="InterPro" id="IPR042095">
    <property type="entry name" value="SUMF_sf"/>
</dbReference>
<gene>
    <name evidence="2" type="ORF">SAMN04488029_3937</name>
</gene>
<dbReference type="GO" id="GO:0120147">
    <property type="term" value="F:formylglycine-generating oxidase activity"/>
    <property type="evidence" value="ECO:0007669"/>
    <property type="project" value="TreeGrafter"/>
</dbReference>
<feature type="domain" description="Sulfatase-modifying factor enzyme-like" evidence="1">
    <location>
        <begin position="39"/>
        <end position="347"/>
    </location>
</feature>
<evidence type="ECO:0000313" key="3">
    <source>
        <dbReference type="Proteomes" id="UP000192472"/>
    </source>
</evidence>
<dbReference type="Pfam" id="PF03781">
    <property type="entry name" value="FGE-sulfatase"/>
    <property type="match status" value="1"/>
</dbReference>
<evidence type="ECO:0000259" key="1">
    <source>
        <dbReference type="Pfam" id="PF03781"/>
    </source>
</evidence>
<proteinExistence type="predicted"/>
<reference evidence="2 3" key="1">
    <citation type="submission" date="2017-04" db="EMBL/GenBank/DDBJ databases">
        <authorList>
            <person name="Afonso C.L."/>
            <person name="Miller P.J."/>
            <person name="Scott M.A."/>
            <person name="Spackman E."/>
            <person name="Goraichik I."/>
            <person name="Dimitrov K.M."/>
            <person name="Suarez D.L."/>
            <person name="Swayne D.E."/>
        </authorList>
    </citation>
    <scope>NUCLEOTIDE SEQUENCE [LARGE SCALE GENOMIC DNA]</scope>
    <source>
        <strain evidence="2 3">DSM 26133</strain>
    </source>
</reference>
<dbReference type="PANTHER" id="PTHR23150">
    <property type="entry name" value="SULFATASE MODIFYING FACTOR 1, 2"/>
    <property type="match status" value="1"/>
</dbReference>
<keyword evidence="3" id="KW-1185">Reference proteome</keyword>
<dbReference type="EMBL" id="FWYF01000005">
    <property type="protein sequence ID" value="SMD38906.1"/>
    <property type="molecule type" value="Genomic_DNA"/>
</dbReference>
<dbReference type="AlphaFoldDB" id="A0A1W2GRM6"/>
<dbReference type="InterPro" id="IPR051043">
    <property type="entry name" value="Sulfatase_Mod_Factor_Kinase"/>
</dbReference>
<organism evidence="2 3">
    <name type="scientific">Reichenbachiella faecimaris</name>
    <dbReference type="NCBI Taxonomy" id="692418"/>
    <lineage>
        <taxon>Bacteria</taxon>
        <taxon>Pseudomonadati</taxon>
        <taxon>Bacteroidota</taxon>
        <taxon>Cytophagia</taxon>
        <taxon>Cytophagales</taxon>
        <taxon>Reichenbachiellaceae</taxon>
        <taxon>Reichenbachiella</taxon>
    </lineage>
</organism>
<dbReference type="Proteomes" id="UP000192472">
    <property type="component" value="Unassembled WGS sequence"/>
</dbReference>
<accession>A0A1W2GRM6</accession>
<evidence type="ECO:0000313" key="2">
    <source>
        <dbReference type="EMBL" id="SMD38906.1"/>
    </source>
</evidence>
<dbReference type="STRING" id="692418.SAMN04488029_3937"/>
<dbReference type="InterPro" id="IPR005532">
    <property type="entry name" value="SUMF_dom"/>
</dbReference>
<protein>
    <submittedName>
        <fullName evidence="2">Formylglycine-generating enzyme, required for sulfatase activity, contains SUMF1/FGE domain</fullName>
    </submittedName>
</protein>
<sequence>MKNFNSIVVMLLSLWACTSKQSATDHQAKASTKQPPPPEGMVYIPEGAFVMGNEGEEASTVEGPEFAVELSGFYMDVTEVTNAQFRDFVNATGYQTIAERPVDWEELKKQLPEGVERPADSLLMPGSLIFAPMPEVANLYDISQWWAWQTGSDWLHPYGSQSNIEGKENHPVVHIAYEDAEAYAKWAGKRLPTEAEWEYAARGGSQQSFAWGEELTPDGQYLANFFQGIFPGGNTVLDGFDKTAPVKSYPPNGYGLYDMIGNVWEWTANWYRPDSHLLTKNKSITVCRNPTGPESSFDPQEPQVPKRVIKGGSFLCSDQYCSNYRPSARMATAIDSGQEHLGFRCVRDVIN</sequence>
<dbReference type="Gene3D" id="3.90.1580.10">
    <property type="entry name" value="paralog of FGE (formylglycine-generating enzyme)"/>
    <property type="match status" value="1"/>
</dbReference>
<dbReference type="SUPFAM" id="SSF56436">
    <property type="entry name" value="C-type lectin-like"/>
    <property type="match status" value="1"/>
</dbReference>
<dbReference type="PANTHER" id="PTHR23150:SF19">
    <property type="entry name" value="FORMYLGLYCINE-GENERATING ENZYME"/>
    <property type="match status" value="1"/>
</dbReference>
<dbReference type="InterPro" id="IPR016187">
    <property type="entry name" value="CTDL_fold"/>
</dbReference>
<dbReference type="RefSeq" id="WP_221407886.1">
    <property type="nucleotide sequence ID" value="NZ_FWYF01000005.1"/>
</dbReference>